<dbReference type="Pfam" id="PF00078">
    <property type="entry name" value="RVT_1"/>
    <property type="match status" value="1"/>
</dbReference>
<keyword evidence="2" id="KW-0812">Transmembrane</keyword>
<name>A0A1Q9E635_SYMMI</name>
<comment type="caution">
    <text evidence="4">The sequence shown here is derived from an EMBL/GenBank/DDBJ whole genome shotgun (WGS) entry which is preliminary data.</text>
</comment>
<gene>
    <name evidence="4" type="ORF">AK812_SmicGene14203</name>
</gene>
<evidence type="ECO:0000256" key="1">
    <source>
        <dbReference type="SAM" id="MobiDB-lite"/>
    </source>
</evidence>
<organism evidence="4 5">
    <name type="scientific">Symbiodinium microadriaticum</name>
    <name type="common">Dinoflagellate</name>
    <name type="synonym">Zooxanthella microadriatica</name>
    <dbReference type="NCBI Taxonomy" id="2951"/>
    <lineage>
        <taxon>Eukaryota</taxon>
        <taxon>Sar</taxon>
        <taxon>Alveolata</taxon>
        <taxon>Dinophyceae</taxon>
        <taxon>Suessiales</taxon>
        <taxon>Symbiodiniaceae</taxon>
        <taxon>Symbiodinium</taxon>
    </lineage>
</organism>
<keyword evidence="5" id="KW-1185">Reference proteome</keyword>
<evidence type="ECO:0000256" key="2">
    <source>
        <dbReference type="SAM" id="Phobius"/>
    </source>
</evidence>
<reference evidence="4 5" key="1">
    <citation type="submission" date="2016-02" db="EMBL/GenBank/DDBJ databases">
        <title>Genome analysis of coral dinoflagellate symbionts highlights evolutionary adaptations to a symbiotic lifestyle.</title>
        <authorList>
            <person name="Aranda M."/>
            <person name="Li Y."/>
            <person name="Liew Y.J."/>
            <person name="Baumgarten S."/>
            <person name="Simakov O."/>
            <person name="Wilson M."/>
            <person name="Piel J."/>
            <person name="Ashoor H."/>
            <person name="Bougouffa S."/>
            <person name="Bajic V.B."/>
            <person name="Ryu T."/>
            <person name="Ravasi T."/>
            <person name="Bayer T."/>
            <person name="Micklem G."/>
            <person name="Kim H."/>
            <person name="Bhak J."/>
            <person name="Lajeunesse T.C."/>
            <person name="Voolstra C.R."/>
        </authorList>
    </citation>
    <scope>NUCLEOTIDE SEQUENCE [LARGE SCALE GENOMIC DNA]</scope>
    <source>
        <strain evidence="4 5">CCMP2467</strain>
    </source>
</reference>
<protein>
    <submittedName>
        <fullName evidence="4">LINE-1 reverse transcriptase-like</fullName>
    </submittedName>
</protein>
<keyword evidence="2" id="KW-0472">Membrane</keyword>
<feature type="compositionally biased region" description="Acidic residues" evidence="1">
    <location>
        <begin position="995"/>
        <end position="1004"/>
    </location>
</feature>
<feature type="transmembrane region" description="Helical" evidence="2">
    <location>
        <begin position="938"/>
        <end position="957"/>
    </location>
</feature>
<dbReference type="EMBL" id="LSRX01000251">
    <property type="protein sequence ID" value="OLQ02894.1"/>
    <property type="molecule type" value="Genomic_DNA"/>
</dbReference>
<evidence type="ECO:0000259" key="3">
    <source>
        <dbReference type="Pfam" id="PF00078"/>
    </source>
</evidence>
<feature type="compositionally biased region" description="Polar residues" evidence="1">
    <location>
        <begin position="607"/>
        <end position="621"/>
    </location>
</feature>
<dbReference type="GO" id="GO:0003964">
    <property type="term" value="F:RNA-directed DNA polymerase activity"/>
    <property type="evidence" value="ECO:0007669"/>
    <property type="project" value="UniProtKB-KW"/>
</dbReference>
<keyword evidence="2" id="KW-1133">Transmembrane helix</keyword>
<dbReference type="OrthoDB" id="429613at2759"/>
<feature type="region of interest" description="Disordered" evidence="1">
    <location>
        <begin position="995"/>
        <end position="1020"/>
    </location>
</feature>
<feature type="transmembrane region" description="Helical" evidence="2">
    <location>
        <begin position="963"/>
        <end position="985"/>
    </location>
</feature>
<feature type="domain" description="Reverse transcriptase" evidence="3">
    <location>
        <begin position="221"/>
        <end position="406"/>
    </location>
</feature>
<dbReference type="AlphaFoldDB" id="A0A1Q9E635"/>
<keyword evidence="4" id="KW-0548">Nucleotidyltransferase</keyword>
<accession>A0A1Q9E635</accession>
<feature type="region of interest" description="Disordered" evidence="1">
    <location>
        <begin position="607"/>
        <end position="643"/>
    </location>
</feature>
<dbReference type="InterPro" id="IPR000477">
    <property type="entry name" value="RT_dom"/>
</dbReference>
<dbReference type="PANTHER" id="PTHR47027">
    <property type="entry name" value="REVERSE TRANSCRIPTASE DOMAIN-CONTAINING PROTEIN"/>
    <property type="match status" value="1"/>
</dbReference>
<feature type="compositionally biased region" description="Low complexity" evidence="1">
    <location>
        <begin position="633"/>
        <end position="643"/>
    </location>
</feature>
<proteinExistence type="predicted"/>
<dbReference type="PANTHER" id="PTHR47027:SF20">
    <property type="entry name" value="REVERSE TRANSCRIPTASE-LIKE PROTEIN WITH RNA-DIRECTED DNA POLYMERASE DOMAIN"/>
    <property type="match status" value="1"/>
</dbReference>
<dbReference type="Proteomes" id="UP000186817">
    <property type="component" value="Unassembled WGS sequence"/>
</dbReference>
<feature type="compositionally biased region" description="Basic and acidic residues" evidence="1">
    <location>
        <begin position="1005"/>
        <end position="1020"/>
    </location>
</feature>
<sequence>MAFRGGSTATLRFQVRSHKLQRPARQQQYDATALQAAVVSHSCAAQALQQAVAARAALLPEQATIEGTHRCLNGILLEETCRHFPPQPKPDCRVSADVTFRASAKHTWGLYRQMKAIAGGSLKGIWQKWRAYAQFTKASRLLKQQSKQLKAVFHHDQLQRAEHAAKVGDQRGLFQVLKQLAPRRLRGISRLKDAEGRVLSAQAELQAVMDYSKATFACHSDEAFDSVSRGLLTQSLQDLGVPGDIIAAIQQLHKEARYHFDVRTQTGHVTTTNGIKQGCRVAPVLWVCFSISVMKGLIGHRDLSWVQRILTLFADDLCACWTITSKADFLQAIRDVELLLELLAIFKLSVNYKKTALLLRLEGKDADRILGDRVFQEEGKTFLRLQVLGRHQSLQIKESHEYLGTKIAYWKRLDLNTDHRIAAAQHKYTMIRRVLNGKGSLGKEHKLRLWQACISTSLIYSLEVVGFTVEGVRKLQVLATRHIRAILRQPVHITRLSNQDLWQATRLEPPGQLVHTRLSKFCAKRDPLQSLCHLDIVTNDLVHASLLRKSAPAHIVIRRQSAHPNQRMPDQQEGEQSQNFADALIMNQAQIEADIFRHCMPFGQALATSGDQQDTQQNPPLGTNKRQRPLWPPQRRQQRMTPTQFPATYQAAPASSLQDPTVQIMGKLLLKHESFLSNLRKDMGYVMFFKQDQHSILPALMAVAKANREKAEAGSTEVQSPLRTLLLNCLLKELIQRAQKVSATEEGRASLQQAKWLNSEGQWNYLRWDSKQRCLVPDTRRAPLLHENAIRTLNELQSHMSGEIIHRFQSTQGLQRIEEEGHQQATFSLIISLRHPSADDVHSGFGVLSGNALTSLVGMSMKKDDLPQQHLAKLLGQEIYRELVRQDQGHFGSCLTLNSIDPGGDPDVQSLIGWQSSILERTLAGSFLLWLKKKMMMMMIMMMMMMMVVMVMLMMMVMATMMMVVLVTVMVVMVMMMVIVMVMVVRVTVMGDNDEDDEDDDGYDDHDSHDGHGDHDGHVHHHHDEDNSDYDWCWMAASITTLEPRKSLLRKSTVSTVCP</sequence>
<evidence type="ECO:0000313" key="5">
    <source>
        <dbReference type="Proteomes" id="UP000186817"/>
    </source>
</evidence>
<keyword evidence="4" id="KW-0695">RNA-directed DNA polymerase</keyword>
<evidence type="ECO:0000313" key="4">
    <source>
        <dbReference type="EMBL" id="OLQ02894.1"/>
    </source>
</evidence>
<keyword evidence="4" id="KW-0808">Transferase</keyword>